<name>A0ACC4D8I6_PURLI</name>
<dbReference type="Proteomes" id="UP001638806">
    <property type="component" value="Unassembled WGS sequence"/>
</dbReference>
<evidence type="ECO:0000313" key="2">
    <source>
        <dbReference type="Proteomes" id="UP001638806"/>
    </source>
</evidence>
<accession>A0ACC4D8I6</accession>
<gene>
    <name evidence="1" type="ORF">ACCO45_013851</name>
</gene>
<organism evidence="1 2">
    <name type="scientific">Purpureocillium lilacinum</name>
    <name type="common">Paecilomyces lilacinus</name>
    <dbReference type="NCBI Taxonomy" id="33203"/>
    <lineage>
        <taxon>Eukaryota</taxon>
        <taxon>Fungi</taxon>
        <taxon>Dikarya</taxon>
        <taxon>Ascomycota</taxon>
        <taxon>Pezizomycotina</taxon>
        <taxon>Sordariomycetes</taxon>
        <taxon>Hypocreomycetidae</taxon>
        <taxon>Hypocreales</taxon>
        <taxon>Ophiocordycipitaceae</taxon>
        <taxon>Purpureocillium</taxon>
    </lineage>
</organism>
<evidence type="ECO:0000313" key="1">
    <source>
        <dbReference type="EMBL" id="KAL3952134.1"/>
    </source>
</evidence>
<sequence>MFRVLLAHRVIALRQACAIHIDARLRPLGNLETPPAVIARLGYRKGANFANFAAPSCYQAAAGFRIVVPAHAVAPMGSRCDGHHVRSLGWQYMLMHSNALGWATKLEEQRNRLCKAMIWFGMHETAVCSAGVARKQRHPRNDQGLHAVKVNTKGGDIEPDDYKRTPIFKSNKQPAEMKAVVAVFAYLCALGFANADYELPFHKISHQDLLEKKG</sequence>
<reference evidence="1" key="1">
    <citation type="submission" date="2024-12" db="EMBL/GenBank/DDBJ databases">
        <title>Comparative genomics and development of molecular markers within Purpureocillium lilacinum and among Purpureocillium species.</title>
        <authorList>
            <person name="Yeh Z.-Y."/>
            <person name="Ni N.-T."/>
            <person name="Lo P.-H."/>
            <person name="Mushyakhwo K."/>
            <person name="Lin C.-F."/>
            <person name="Nai Y.-S."/>
        </authorList>
    </citation>
    <scope>NUCLEOTIDE SEQUENCE</scope>
    <source>
        <strain evidence="1">NCHU-NPUST-175</strain>
    </source>
</reference>
<protein>
    <submittedName>
        <fullName evidence="1">Uncharacterized protein</fullName>
    </submittedName>
</protein>
<keyword evidence="2" id="KW-1185">Reference proteome</keyword>
<proteinExistence type="predicted"/>
<comment type="caution">
    <text evidence="1">The sequence shown here is derived from an EMBL/GenBank/DDBJ whole genome shotgun (WGS) entry which is preliminary data.</text>
</comment>
<dbReference type="EMBL" id="JBGNUJ010000013">
    <property type="protein sequence ID" value="KAL3952134.1"/>
    <property type="molecule type" value="Genomic_DNA"/>
</dbReference>